<evidence type="ECO:0000256" key="5">
    <source>
        <dbReference type="ARBA" id="ARBA00023004"/>
    </source>
</evidence>
<keyword evidence="2" id="KW-0479">Metal-binding</keyword>
<dbReference type="RefSeq" id="WP_380540058.1">
    <property type="nucleotide sequence ID" value="NZ_JBHFAB010000021.1"/>
</dbReference>
<dbReference type="SUPFAM" id="SSF51182">
    <property type="entry name" value="RmlC-like cupins"/>
    <property type="match status" value="1"/>
</dbReference>
<proteinExistence type="inferred from homology"/>
<evidence type="ECO:0000256" key="1">
    <source>
        <dbReference type="ARBA" id="ARBA00006622"/>
    </source>
</evidence>
<sequence>MSITSAPARSPRRSSSPAPTLAELLAFARETAADPEVLAQLAINPEERTWVRLQGPKGSEAWLIGWPPGSETGWHDHGGSSGAFVTASGELSELSLGLPIPTAGWRSLELMEGVDRQRSLPAGRGRSFGPHHVHQVINPSEEQVAVSVHCYYPPLPMQRRYARSGHTLRLALVEGPEQW</sequence>
<name>A0ABV6W1M0_9ACTN</name>
<evidence type="ECO:0000313" key="6">
    <source>
        <dbReference type="EMBL" id="MFC1419894.1"/>
    </source>
</evidence>
<evidence type="ECO:0000256" key="3">
    <source>
        <dbReference type="ARBA" id="ARBA00022964"/>
    </source>
</evidence>
<dbReference type="Proteomes" id="UP001592531">
    <property type="component" value="Unassembled WGS sequence"/>
</dbReference>
<dbReference type="CDD" id="cd10548">
    <property type="entry name" value="cupin_CDO"/>
    <property type="match status" value="1"/>
</dbReference>
<evidence type="ECO:0000313" key="7">
    <source>
        <dbReference type="Proteomes" id="UP001592531"/>
    </source>
</evidence>
<organism evidence="6 7">
    <name type="scientific">Streptacidiphilus cavernicola</name>
    <dbReference type="NCBI Taxonomy" id="3342716"/>
    <lineage>
        <taxon>Bacteria</taxon>
        <taxon>Bacillati</taxon>
        <taxon>Actinomycetota</taxon>
        <taxon>Actinomycetes</taxon>
        <taxon>Kitasatosporales</taxon>
        <taxon>Streptomycetaceae</taxon>
        <taxon>Streptacidiphilus</taxon>
    </lineage>
</organism>
<dbReference type="PANTHER" id="PTHR12918:SF1">
    <property type="entry name" value="CYSTEINE DIOXYGENASE TYPE 1"/>
    <property type="match status" value="1"/>
</dbReference>
<dbReference type="PANTHER" id="PTHR12918">
    <property type="entry name" value="CYSTEINE DIOXYGENASE"/>
    <property type="match status" value="1"/>
</dbReference>
<evidence type="ECO:0000256" key="2">
    <source>
        <dbReference type="ARBA" id="ARBA00022723"/>
    </source>
</evidence>
<dbReference type="EMBL" id="JBHFAB010000021">
    <property type="protein sequence ID" value="MFC1419894.1"/>
    <property type="molecule type" value="Genomic_DNA"/>
</dbReference>
<protein>
    <submittedName>
        <fullName evidence="6">Cysteine dioxygenase</fullName>
    </submittedName>
</protein>
<dbReference type="Gene3D" id="2.60.120.10">
    <property type="entry name" value="Jelly Rolls"/>
    <property type="match status" value="1"/>
</dbReference>
<keyword evidence="5" id="KW-0408">Iron</keyword>
<dbReference type="InterPro" id="IPR011051">
    <property type="entry name" value="RmlC_Cupin_sf"/>
</dbReference>
<dbReference type="Pfam" id="PF05995">
    <property type="entry name" value="CDO_I"/>
    <property type="match status" value="1"/>
</dbReference>
<keyword evidence="3 6" id="KW-0223">Dioxygenase</keyword>
<comment type="caution">
    <text evidence="6">The sequence shown here is derived from an EMBL/GenBank/DDBJ whole genome shotgun (WGS) entry which is preliminary data.</text>
</comment>
<dbReference type="InterPro" id="IPR010300">
    <property type="entry name" value="CDO_1"/>
</dbReference>
<dbReference type="GO" id="GO:0051213">
    <property type="term" value="F:dioxygenase activity"/>
    <property type="evidence" value="ECO:0007669"/>
    <property type="project" value="UniProtKB-KW"/>
</dbReference>
<reference evidence="6 7" key="1">
    <citation type="submission" date="2024-09" db="EMBL/GenBank/DDBJ databases">
        <authorList>
            <person name="Lee S.D."/>
        </authorList>
    </citation>
    <scope>NUCLEOTIDE SEQUENCE [LARGE SCALE GENOMIC DNA]</scope>
    <source>
        <strain evidence="6 7">N8-3</strain>
    </source>
</reference>
<gene>
    <name evidence="6" type="ORF">ACEZDE_25120</name>
</gene>
<dbReference type="InterPro" id="IPR014710">
    <property type="entry name" value="RmlC-like_jellyroll"/>
</dbReference>
<evidence type="ECO:0000256" key="4">
    <source>
        <dbReference type="ARBA" id="ARBA00023002"/>
    </source>
</evidence>
<keyword evidence="7" id="KW-1185">Reference proteome</keyword>
<comment type="similarity">
    <text evidence="1">Belongs to the cysteine dioxygenase family.</text>
</comment>
<keyword evidence="4" id="KW-0560">Oxidoreductase</keyword>
<accession>A0ABV6W1M0</accession>